<keyword evidence="1" id="KW-0472">Membrane</keyword>
<dbReference type="eggNOG" id="ENOG5032TGY">
    <property type="taxonomic scope" value="Bacteria"/>
</dbReference>
<reference evidence="3" key="1">
    <citation type="journal article" date="2011" name="J. Bacteriol.">
        <title>Genome sequences of eight morphologically diverse alphaproteobacteria.</title>
        <authorList>
            <consortium name="US DOE Joint Genome Institute"/>
            <person name="Brown P.J."/>
            <person name="Kysela D.T."/>
            <person name="Buechlein A."/>
            <person name="Hemmerich C."/>
            <person name="Brun Y.V."/>
        </authorList>
    </citation>
    <scope>NUCLEOTIDE SEQUENCE [LARGE SCALE GENOMIC DNA]</scope>
    <source>
        <strain evidence="3">ATCC 51888 / DSM 1869 / NCIB 11706 / TK 0415</strain>
    </source>
</reference>
<organism evidence="2 3">
    <name type="scientific">Hyphomicrobium denitrificans (strain ATCC 51888 / DSM 1869 / NCIMB 11706 / TK 0415)</name>
    <dbReference type="NCBI Taxonomy" id="582899"/>
    <lineage>
        <taxon>Bacteria</taxon>
        <taxon>Pseudomonadati</taxon>
        <taxon>Pseudomonadota</taxon>
        <taxon>Alphaproteobacteria</taxon>
        <taxon>Hyphomicrobiales</taxon>
        <taxon>Hyphomicrobiaceae</taxon>
        <taxon>Hyphomicrobium</taxon>
    </lineage>
</organism>
<dbReference type="KEGG" id="hdn:Hden_2083"/>
<evidence type="ECO:0000313" key="3">
    <source>
        <dbReference type="Proteomes" id="UP000002033"/>
    </source>
</evidence>
<dbReference type="Proteomes" id="UP000002033">
    <property type="component" value="Chromosome"/>
</dbReference>
<dbReference type="HOGENOM" id="CLU_104564_0_0_5"/>
<evidence type="ECO:0000313" key="2">
    <source>
        <dbReference type="EMBL" id="ADJ23882.1"/>
    </source>
</evidence>
<keyword evidence="1" id="KW-1133">Transmembrane helix</keyword>
<dbReference type="AlphaFoldDB" id="D8JQC8"/>
<dbReference type="EMBL" id="CP002083">
    <property type="protein sequence ID" value="ADJ23882.1"/>
    <property type="molecule type" value="Genomic_DNA"/>
</dbReference>
<protein>
    <recommendedName>
        <fullName evidence="4">Transmembrane protein</fullName>
    </recommendedName>
</protein>
<sequence length="201" mass="23150">MIVLWVIRGLLRTAWSIVRGPIIAALNVIAALFVLFEEWGWRPLSAFIARLAKYAPIAAVERLIASLPPYVALFVIALPTALLLPLKFVAVWLLANNHFASATMLFVGAKLVSTALIARVFILTKPALMRIGWFARLYEWFVPWKDALFAEIRASWVWRYSRMLKTRIKLEIARVWGRMQPGLADKWRRWTGLELPRLLRK</sequence>
<feature type="transmembrane region" description="Helical" evidence="1">
    <location>
        <begin position="99"/>
        <end position="122"/>
    </location>
</feature>
<evidence type="ECO:0008006" key="4">
    <source>
        <dbReference type="Google" id="ProtNLM"/>
    </source>
</evidence>
<evidence type="ECO:0000256" key="1">
    <source>
        <dbReference type="SAM" id="Phobius"/>
    </source>
</evidence>
<keyword evidence="3" id="KW-1185">Reference proteome</keyword>
<proteinExistence type="predicted"/>
<accession>D8JQC8</accession>
<feature type="transmembrane region" description="Helical" evidence="1">
    <location>
        <begin position="14"/>
        <end position="36"/>
    </location>
</feature>
<gene>
    <name evidence="2" type="ordered locus">Hden_2083</name>
</gene>
<keyword evidence="1" id="KW-0812">Transmembrane</keyword>
<feature type="transmembrane region" description="Helical" evidence="1">
    <location>
        <begin position="70"/>
        <end position="93"/>
    </location>
</feature>
<name>D8JQC8_HYPDA</name>
<dbReference type="STRING" id="582899.Hden_2083"/>